<dbReference type="STRING" id="4829.A0A163JFU9"/>
<dbReference type="OrthoDB" id="2110451at2759"/>
<evidence type="ECO:0000259" key="6">
    <source>
        <dbReference type="Pfam" id="PF12894"/>
    </source>
</evidence>
<proteinExistence type="predicted"/>
<dbReference type="OMA" id="PACERIQ"/>
<name>A0A163JFU9_ABSGL</name>
<evidence type="ECO:0000256" key="5">
    <source>
        <dbReference type="ARBA" id="ARBA00023306"/>
    </source>
</evidence>
<keyword evidence="9" id="KW-1185">Reference proteome</keyword>
<evidence type="ECO:0000259" key="7">
    <source>
        <dbReference type="Pfam" id="PF12896"/>
    </source>
</evidence>
<evidence type="ECO:0000256" key="3">
    <source>
        <dbReference type="ARBA" id="ARBA00022776"/>
    </source>
</evidence>
<feature type="domain" description="Anaphase-promoting complex subunit 4-like WD40" evidence="6">
    <location>
        <begin position="27"/>
        <end position="88"/>
    </location>
</feature>
<dbReference type="EMBL" id="LT552482">
    <property type="protein sequence ID" value="SAL99093.1"/>
    <property type="molecule type" value="Genomic_DNA"/>
</dbReference>
<dbReference type="InterPro" id="IPR036322">
    <property type="entry name" value="WD40_repeat_dom_sf"/>
</dbReference>
<keyword evidence="5" id="KW-0131">Cell cycle</keyword>
<dbReference type="Proteomes" id="UP000078561">
    <property type="component" value="Unassembled WGS sequence"/>
</dbReference>
<dbReference type="FunCoup" id="A0A163JFU9">
    <property type="interactions" value="430"/>
</dbReference>
<sequence length="617" mass="69410">MFPHDPEPDTFPLYEYTIQPELVESITWSPSNDLCVLVYTDNTLALCRAGITPIWTSSQQASKVTCIAWHPNGQEFVFGCQDGIVYQMNTTHFTLDPIPCWPPVDFEKSAVIGVSSLVWINYTSQLPNSIVPGFDPNAFDIEEYLPSLSMDPLEEPIPALAFQKIQKKPLPEQTRRFDKSQTLLLIGDQNGSLHLSLNAGYHIGTIPCGLLSSKGSISSIELSQDFTMAQVLVKHANFGSYDLVTLDTNVLQKKKQHLCNVAAIEHQIDYLLRYIQHCTKVMESHHAAYTKLAKNNANKISSILNYENDDTIPLPHVELLGLLATGNLNPAIHEYLSAGITPNHAKQWETKANHSYTCLQRIIIENLQPACERLLLQLSKLRGYGLWTERYGDLLCLDSITTAIELTQHYMWSAQQLLKSVGQVAKRFQEFISWICRVVQKLIDQSQRDYQDTTPGPLYQNPDLIMDYLMKDFVKDSLAIYFTESVNDDRSNMVLPSSTDSTPMKQNQFMTILPLPPTLERLVKQCKMILGKPANLMSHFVTHVDGVQLALMEHGDTVDVVLRYMYLPDMKNGIMGSNGREKRRIMAVAASNGLFRVLELDSADDDDDMDASSADGS</sequence>
<dbReference type="InterPro" id="IPR024789">
    <property type="entry name" value="APC4"/>
</dbReference>
<evidence type="ECO:0000256" key="4">
    <source>
        <dbReference type="ARBA" id="ARBA00022786"/>
    </source>
</evidence>
<dbReference type="GO" id="GO:0005680">
    <property type="term" value="C:anaphase-promoting complex"/>
    <property type="evidence" value="ECO:0007669"/>
    <property type="project" value="InterPro"/>
</dbReference>
<dbReference type="SMART" id="SM00320">
    <property type="entry name" value="WD40"/>
    <property type="match status" value="2"/>
</dbReference>
<dbReference type="SUPFAM" id="SSF50978">
    <property type="entry name" value="WD40 repeat-like"/>
    <property type="match status" value="1"/>
</dbReference>
<protein>
    <recommendedName>
        <fullName evidence="1">Anaphase-promoting complex subunit 4</fullName>
    </recommendedName>
</protein>
<dbReference type="GO" id="GO:0051301">
    <property type="term" value="P:cell division"/>
    <property type="evidence" value="ECO:0007669"/>
    <property type="project" value="UniProtKB-KW"/>
</dbReference>
<accession>A0A163JFU9</accession>
<dbReference type="GO" id="GO:0070979">
    <property type="term" value="P:protein K11-linked ubiquitination"/>
    <property type="evidence" value="ECO:0007669"/>
    <property type="project" value="TreeGrafter"/>
</dbReference>
<dbReference type="InterPro" id="IPR015943">
    <property type="entry name" value="WD40/YVTN_repeat-like_dom_sf"/>
</dbReference>
<evidence type="ECO:0000256" key="1">
    <source>
        <dbReference type="ARBA" id="ARBA00016067"/>
    </source>
</evidence>
<keyword evidence="2" id="KW-0132">Cell division</keyword>
<keyword evidence="4" id="KW-0833">Ubl conjugation pathway</keyword>
<evidence type="ECO:0000313" key="8">
    <source>
        <dbReference type="EMBL" id="SAL99093.1"/>
    </source>
</evidence>
<keyword evidence="3" id="KW-0498">Mitosis</keyword>
<reference evidence="8" key="1">
    <citation type="submission" date="2016-04" db="EMBL/GenBank/DDBJ databases">
        <authorList>
            <person name="Evans L.H."/>
            <person name="Alamgir A."/>
            <person name="Owens N."/>
            <person name="Weber N.D."/>
            <person name="Virtaneva K."/>
            <person name="Barbian K."/>
            <person name="Babar A."/>
            <person name="Rosenke K."/>
        </authorList>
    </citation>
    <scope>NUCLEOTIDE SEQUENCE [LARGE SCALE GENOMIC DNA]</scope>
    <source>
        <strain evidence="8">CBS 101.48</strain>
    </source>
</reference>
<organism evidence="8">
    <name type="scientific">Absidia glauca</name>
    <name type="common">Pin mould</name>
    <dbReference type="NCBI Taxonomy" id="4829"/>
    <lineage>
        <taxon>Eukaryota</taxon>
        <taxon>Fungi</taxon>
        <taxon>Fungi incertae sedis</taxon>
        <taxon>Mucoromycota</taxon>
        <taxon>Mucoromycotina</taxon>
        <taxon>Mucoromycetes</taxon>
        <taxon>Mucorales</taxon>
        <taxon>Cunninghamellaceae</taxon>
        <taxon>Absidia</taxon>
    </lineage>
</organism>
<dbReference type="AlphaFoldDB" id="A0A163JFU9"/>
<feature type="domain" description="Anaphase-promoting complex subunit 4 long" evidence="7">
    <location>
        <begin position="243"/>
        <end position="444"/>
    </location>
</feature>
<dbReference type="Pfam" id="PF12896">
    <property type="entry name" value="ANAPC4"/>
    <property type="match status" value="1"/>
</dbReference>
<dbReference type="GO" id="GO:0034399">
    <property type="term" value="C:nuclear periphery"/>
    <property type="evidence" value="ECO:0007669"/>
    <property type="project" value="TreeGrafter"/>
</dbReference>
<dbReference type="PANTHER" id="PTHR13260:SF0">
    <property type="entry name" value="ANAPHASE-PROMOTING COMPLEX SUBUNIT 4"/>
    <property type="match status" value="1"/>
</dbReference>
<gene>
    <name evidence="8" type="primary">ABSGL_04674.1 scaffold 5764</name>
</gene>
<dbReference type="PANTHER" id="PTHR13260">
    <property type="entry name" value="ANAPHASE PROMOTING COMPLEX SUBUNIT 4 APC4"/>
    <property type="match status" value="1"/>
</dbReference>
<dbReference type="InterPro" id="IPR001680">
    <property type="entry name" value="WD40_rpt"/>
</dbReference>
<dbReference type="Gene3D" id="2.130.10.10">
    <property type="entry name" value="YVTN repeat-like/Quinoprotein amine dehydrogenase"/>
    <property type="match status" value="1"/>
</dbReference>
<dbReference type="InterPro" id="IPR024790">
    <property type="entry name" value="APC4_long_dom"/>
</dbReference>
<evidence type="ECO:0000313" key="9">
    <source>
        <dbReference type="Proteomes" id="UP000078561"/>
    </source>
</evidence>
<dbReference type="Pfam" id="PF12894">
    <property type="entry name" value="ANAPC4_WD40"/>
    <property type="match status" value="1"/>
</dbReference>
<dbReference type="InParanoid" id="A0A163JFU9"/>
<evidence type="ECO:0000256" key="2">
    <source>
        <dbReference type="ARBA" id="ARBA00022618"/>
    </source>
</evidence>
<dbReference type="InterPro" id="IPR024977">
    <property type="entry name" value="Apc4-like_WD40_dom"/>
</dbReference>
<dbReference type="GO" id="GO:0031145">
    <property type="term" value="P:anaphase-promoting complex-dependent catabolic process"/>
    <property type="evidence" value="ECO:0007669"/>
    <property type="project" value="InterPro"/>
</dbReference>